<dbReference type="eggNOG" id="arCOG04421">
    <property type="taxonomic scope" value="Archaea"/>
</dbReference>
<dbReference type="RefSeq" id="WP_015733746.1">
    <property type="nucleotide sequence ID" value="NC_013407.1"/>
</dbReference>
<evidence type="ECO:0000256" key="4">
    <source>
        <dbReference type="ARBA" id="ARBA00016460"/>
    </source>
</evidence>
<dbReference type="OrthoDB" id="10775at2157"/>
<dbReference type="Gene3D" id="3.30.200.20">
    <property type="entry name" value="Phosphorylase Kinase, domain 1"/>
    <property type="match status" value="1"/>
</dbReference>
<keyword evidence="14" id="KW-1185">Reference proteome</keyword>
<evidence type="ECO:0000313" key="14">
    <source>
        <dbReference type="Proteomes" id="UP000002063"/>
    </source>
</evidence>
<evidence type="ECO:0000259" key="12">
    <source>
        <dbReference type="Pfam" id="PF01259"/>
    </source>
</evidence>
<comment type="catalytic activity">
    <reaction evidence="10 11">
        <text>5-amino-1-(5-phospho-D-ribosyl)imidazole-4-carboxylate + L-aspartate + ATP = (2S)-2-[5-amino-1-(5-phospho-beta-D-ribosyl)imidazole-4-carboxamido]succinate + ADP + phosphate + 2 H(+)</text>
        <dbReference type="Rhea" id="RHEA:22628"/>
        <dbReference type="ChEBI" id="CHEBI:15378"/>
        <dbReference type="ChEBI" id="CHEBI:29991"/>
        <dbReference type="ChEBI" id="CHEBI:30616"/>
        <dbReference type="ChEBI" id="CHEBI:43474"/>
        <dbReference type="ChEBI" id="CHEBI:58443"/>
        <dbReference type="ChEBI" id="CHEBI:77657"/>
        <dbReference type="ChEBI" id="CHEBI:456216"/>
        <dbReference type="EC" id="6.3.2.6"/>
    </reaction>
</comment>
<keyword evidence="5 11" id="KW-0436">Ligase</keyword>
<proteinExistence type="inferred from homology"/>
<dbReference type="EC" id="6.3.2.6" evidence="3 11"/>
<dbReference type="Pfam" id="PF01259">
    <property type="entry name" value="SAICAR_synt"/>
    <property type="match status" value="1"/>
</dbReference>
<accession>C9RDZ9</accession>
<dbReference type="InterPro" id="IPR033934">
    <property type="entry name" value="SAICAR_synt_PurC"/>
</dbReference>
<dbReference type="GO" id="GO:0005524">
    <property type="term" value="F:ATP binding"/>
    <property type="evidence" value="ECO:0007669"/>
    <property type="project" value="UniProtKB-KW"/>
</dbReference>
<evidence type="ECO:0000256" key="8">
    <source>
        <dbReference type="ARBA" id="ARBA00022840"/>
    </source>
</evidence>
<dbReference type="PROSITE" id="PS01058">
    <property type="entry name" value="SAICAR_SYNTHETASE_2"/>
    <property type="match status" value="1"/>
</dbReference>
<dbReference type="EMBL" id="CP001787">
    <property type="protein sequence ID" value="ACX73528.1"/>
    <property type="molecule type" value="Genomic_DNA"/>
</dbReference>
<protein>
    <recommendedName>
        <fullName evidence="4 11">Phosphoribosylaminoimidazole-succinocarboxamide synthase</fullName>
        <ecNumber evidence="3 11">6.3.2.6</ecNumber>
    </recommendedName>
    <alternativeName>
        <fullName evidence="9 11">SAICAR synthetase</fullName>
    </alternativeName>
</protein>
<dbReference type="InterPro" id="IPR018236">
    <property type="entry name" value="SAICAR_synthetase_CS"/>
</dbReference>
<evidence type="ECO:0000256" key="2">
    <source>
        <dbReference type="ARBA" id="ARBA00010190"/>
    </source>
</evidence>
<evidence type="ECO:0000256" key="1">
    <source>
        <dbReference type="ARBA" id="ARBA00004672"/>
    </source>
</evidence>
<comment type="similarity">
    <text evidence="2 11">Belongs to the SAICAR synthetase family.</text>
</comment>
<dbReference type="InterPro" id="IPR001636">
    <property type="entry name" value="SAICAR_synth"/>
</dbReference>
<dbReference type="FunFam" id="3.30.200.20:FF:000086">
    <property type="entry name" value="Phosphoribosylaminoimidazole-succinocarboxamide synthase"/>
    <property type="match status" value="1"/>
</dbReference>
<evidence type="ECO:0000256" key="5">
    <source>
        <dbReference type="ARBA" id="ARBA00022598"/>
    </source>
</evidence>
<dbReference type="GO" id="GO:0009236">
    <property type="term" value="P:cobalamin biosynthetic process"/>
    <property type="evidence" value="ECO:0007669"/>
    <property type="project" value="InterPro"/>
</dbReference>
<dbReference type="NCBIfam" id="TIGR00081">
    <property type="entry name" value="purC"/>
    <property type="match status" value="1"/>
</dbReference>
<evidence type="ECO:0000256" key="9">
    <source>
        <dbReference type="ARBA" id="ARBA00030409"/>
    </source>
</evidence>
<keyword evidence="7 11" id="KW-0658">Purine biosynthesis</keyword>
<dbReference type="PANTHER" id="PTHR43599">
    <property type="entry name" value="MULTIFUNCTIONAL PROTEIN ADE2"/>
    <property type="match status" value="1"/>
</dbReference>
<dbReference type="GO" id="GO:0004639">
    <property type="term" value="F:phosphoribosylaminoimidazolesuccinocarboxamide synthase activity"/>
    <property type="evidence" value="ECO:0007669"/>
    <property type="project" value="UniProtKB-UniRule"/>
</dbReference>
<dbReference type="STRING" id="579137.Metvu_1675"/>
<dbReference type="InterPro" id="IPR050089">
    <property type="entry name" value="SAICAR_synthetase"/>
</dbReference>
<dbReference type="GeneID" id="8514035"/>
<dbReference type="KEGG" id="mvu:Metvu_1675"/>
<feature type="domain" description="SAICAR synthetase/ADE2 N-terminal" evidence="12">
    <location>
        <begin position="11"/>
        <end position="235"/>
    </location>
</feature>
<dbReference type="Gene3D" id="3.30.470.20">
    <property type="entry name" value="ATP-grasp fold, B domain"/>
    <property type="match status" value="1"/>
</dbReference>
<evidence type="ECO:0000256" key="6">
    <source>
        <dbReference type="ARBA" id="ARBA00022741"/>
    </source>
</evidence>
<dbReference type="PROSITE" id="PS01057">
    <property type="entry name" value="SAICAR_SYNTHETASE_1"/>
    <property type="match status" value="1"/>
</dbReference>
<evidence type="ECO:0000256" key="7">
    <source>
        <dbReference type="ARBA" id="ARBA00022755"/>
    </source>
</evidence>
<dbReference type="UniPathway" id="UPA00074">
    <property type="reaction ID" value="UER00131"/>
</dbReference>
<comment type="pathway">
    <text evidence="1 11">Purine metabolism; IMP biosynthesis via de novo pathway; 5-amino-1-(5-phospho-D-ribosyl)imidazole-4-carboxamide from 5-amino-1-(5-phospho-D-ribosyl)imidazole-4-carboxylate: step 1/2.</text>
</comment>
<keyword evidence="8 11" id="KW-0067">ATP-binding</keyword>
<dbReference type="HOGENOM" id="CLU_061495_2_0_2"/>
<dbReference type="SUPFAM" id="SSF56104">
    <property type="entry name" value="SAICAR synthase-like"/>
    <property type="match status" value="1"/>
</dbReference>
<dbReference type="FunFam" id="3.30.470.20:FF:000006">
    <property type="entry name" value="Phosphoribosylaminoimidazole-succinocarboxamide synthase"/>
    <property type="match status" value="1"/>
</dbReference>
<keyword evidence="6 11" id="KW-0547">Nucleotide-binding</keyword>
<dbReference type="GO" id="GO:0006189">
    <property type="term" value="P:'de novo' IMP biosynthetic process"/>
    <property type="evidence" value="ECO:0007669"/>
    <property type="project" value="UniProtKB-UniRule"/>
</dbReference>
<evidence type="ECO:0000256" key="10">
    <source>
        <dbReference type="ARBA" id="ARBA00048475"/>
    </source>
</evidence>
<sequence>MDINLMKKTPLYSGKAKSIYEIDDEKVLIEFRDDITAGNGAKHDVKEGKGYLNALISSKLFEVLENNGIKTHYIKYIEPRYMIAKKVEIIPIEVIVRNIAAGSLCKKYPFKEGEELPFPIVQFDYKNDEYGDPMLNDDIALALNLATKEELEEIKKIALKVNEALKKYFDEKGILLVDFKIEIGRDKDGNLLVADEISPDTMRLWDKETRDVLDKDVFRKDLGDVIAKYKVVAERLGLLNRG</sequence>
<name>C9RDZ9_METVM</name>
<dbReference type="PANTHER" id="PTHR43599:SF3">
    <property type="entry name" value="SI:DKEY-6E2.2"/>
    <property type="match status" value="1"/>
</dbReference>
<evidence type="ECO:0000256" key="3">
    <source>
        <dbReference type="ARBA" id="ARBA00012217"/>
    </source>
</evidence>
<gene>
    <name evidence="11" type="primary">purC</name>
    <name evidence="13" type="ordered locus">Metvu_1675</name>
</gene>
<dbReference type="Proteomes" id="UP000002063">
    <property type="component" value="Chromosome"/>
</dbReference>
<dbReference type="HAMAP" id="MF_00137">
    <property type="entry name" value="SAICAR_synth"/>
    <property type="match status" value="1"/>
</dbReference>
<evidence type="ECO:0000313" key="13">
    <source>
        <dbReference type="EMBL" id="ACX73528.1"/>
    </source>
</evidence>
<organism evidence="13 14">
    <name type="scientific">Methanocaldococcus vulcanius (strain ATCC 700851 / DSM 12094 / M7)</name>
    <name type="common">Methanococcus vulcanius</name>
    <dbReference type="NCBI Taxonomy" id="579137"/>
    <lineage>
        <taxon>Archaea</taxon>
        <taxon>Methanobacteriati</taxon>
        <taxon>Methanobacteriota</taxon>
        <taxon>Methanomada group</taxon>
        <taxon>Methanococci</taxon>
        <taxon>Methanococcales</taxon>
        <taxon>Methanocaldococcaceae</taxon>
        <taxon>Methanocaldococcus</taxon>
    </lineage>
</organism>
<evidence type="ECO:0000256" key="11">
    <source>
        <dbReference type="HAMAP-Rule" id="MF_00137"/>
    </source>
</evidence>
<dbReference type="InterPro" id="IPR028923">
    <property type="entry name" value="SAICAR_synt/ADE2_N"/>
</dbReference>
<dbReference type="AlphaFoldDB" id="C9RDZ9"/>
<reference evidence="13" key="1">
    <citation type="submission" date="2009-10" db="EMBL/GenBank/DDBJ databases">
        <title>Complete sequence of chromosome of Methanocaldococcus vulcanius M7.</title>
        <authorList>
            <consortium name="US DOE Joint Genome Institute"/>
            <person name="Lucas S."/>
            <person name="Copeland A."/>
            <person name="Lapidus A."/>
            <person name="Glavina del Rio T."/>
            <person name="Dalin E."/>
            <person name="Tice H."/>
            <person name="Bruce D."/>
            <person name="Goodwin L."/>
            <person name="Pitluck S."/>
            <person name="Lcollab F.I."/>
            <person name="Brettin T."/>
            <person name="Detter J.C."/>
            <person name="Han C."/>
            <person name="Tapia R."/>
            <person name="Kuske C.R."/>
            <person name="Schmutz J."/>
            <person name="Larimer F."/>
            <person name="Land M."/>
            <person name="Hauser L."/>
            <person name="Kyrpides N."/>
            <person name="Ovchinikova G."/>
            <person name="Sieprawska-Lupa M."/>
            <person name="Whitman W.B."/>
            <person name="Woyke T."/>
        </authorList>
    </citation>
    <scope>NUCLEOTIDE SEQUENCE [LARGE SCALE GENOMIC DNA]</scope>
    <source>
        <strain evidence="13">M7</strain>
    </source>
</reference>
<dbReference type="CDD" id="cd01415">
    <property type="entry name" value="SAICAR_synt_PurC"/>
    <property type="match status" value="1"/>
</dbReference>